<comment type="caution">
    <text evidence="1">The sequence shown here is derived from an EMBL/GenBank/DDBJ whole genome shotgun (WGS) entry which is preliminary data.</text>
</comment>
<evidence type="ECO:0000313" key="1">
    <source>
        <dbReference type="EMBL" id="MBO8485658.1"/>
    </source>
</evidence>
<dbReference type="EMBL" id="JADILX010000076">
    <property type="protein sequence ID" value="MBO8485658.1"/>
    <property type="molecule type" value="Genomic_DNA"/>
</dbReference>
<protein>
    <submittedName>
        <fullName evidence="1">DUF4465 domain-containing protein</fullName>
    </submittedName>
</protein>
<dbReference type="Gene3D" id="2.60.120.1350">
    <property type="entry name" value="Protein of unknown function DUF4465"/>
    <property type="match status" value="1"/>
</dbReference>
<reference evidence="1" key="1">
    <citation type="submission" date="2020-10" db="EMBL/GenBank/DDBJ databases">
        <authorList>
            <person name="Gilroy R."/>
        </authorList>
    </citation>
    <scope>NUCLEOTIDE SEQUENCE</scope>
    <source>
        <strain evidence="1">B2-16538</strain>
    </source>
</reference>
<evidence type="ECO:0000313" key="2">
    <source>
        <dbReference type="Proteomes" id="UP000823750"/>
    </source>
</evidence>
<gene>
    <name evidence="1" type="ORF">IAB78_04460</name>
</gene>
<reference evidence="1" key="2">
    <citation type="journal article" date="2021" name="PeerJ">
        <title>Extensive microbial diversity within the chicken gut microbiome revealed by metagenomics and culture.</title>
        <authorList>
            <person name="Gilroy R."/>
            <person name="Ravi A."/>
            <person name="Getino M."/>
            <person name="Pursley I."/>
            <person name="Horton D.L."/>
            <person name="Alikhan N.F."/>
            <person name="Baker D."/>
            <person name="Gharbi K."/>
            <person name="Hall N."/>
            <person name="Watson M."/>
            <person name="Adriaenssens E.M."/>
            <person name="Foster-Nyarko E."/>
            <person name="Jarju S."/>
            <person name="Secka A."/>
            <person name="Antonio M."/>
            <person name="Oren A."/>
            <person name="Chaudhuri R.R."/>
            <person name="La Ragione R."/>
            <person name="Hildebrand F."/>
            <person name="Pallen M.J."/>
        </authorList>
    </citation>
    <scope>NUCLEOTIDE SEQUENCE</scope>
    <source>
        <strain evidence="1">B2-16538</strain>
    </source>
</reference>
<dbReference type="Proteomes" id="UP000823750">
    <property type="component" value="Unassembled WGS sequence"/>
</dbReference>
<sequence>MKKILFFALTAFLAASCLDDAGYEANYTLVANFDGAEKMIEEYGDTADSTVAIPMFAFGPVGFYNSIEAEEDGTVITDGKEGGWHISQKRFPADALFDGNGDEIAEQIEKLTPYSVADTAGKTTTVNSYLVFHKTEDMPEHDVEFLQSAYGTCSPSYVYLNNTTAVARYFMTKGKAQEGDYLKVKVTGYMGGQETSSKEFLLAEKTMDPSKDSLMLGWRALDISSLGSVQYVDFDIDAHFASAGPDEDLNWFCMDNFIASVHIKQ</sequence>
<organism evidence="1 2">
    <name type="scientific">Candidatus Cryptobacteroides excrementavium</name>
    <dbReference type="NCBI Taxonomy" id="2840759"/>
    <lineage>
        <taxon>Bacteria</taxon>
        <taxon>Pseudomonadati</taxon>
        <taxon>Bacteroidota</taxon>
        <taxon>Bacteroidia</taxon>
        <taxon>Bacteroidales</taxon>
        <taxon>Candidatus Cryptobacteroides</taxon>
    </lineage>
</organism>
<dbReference type="AlphaFoldDB" id="A0A9D9NRS0"/>
<name>A0A9D9NRS0_9BACT</name>
<proteinExistence type="predicted"/>
<accession>A0A9D9NRS0</accession>
<dbReference type="InterPro" id="IPR027828">
    <property type="entry name" value="DUF4465"/>
</dbReference>
<dbReference type="PROSITE" id="PS51257">
    <property type="entry name" value="PROKAR_LIPOPROTEIN"/>
    <property type="match status" value="1"/>
</dbReference>
<dbReference type="Pfam" id="PF14717">
    <property type="entry name" value="DUF4465"/>
    <property type="match status" value="1"/>
</dbReference>